<dbReference type="AlphaFoldDB" id="A0A031LX44"/>
<dbReference type="Gene3D" id="1.20.120.330">
    <property type="entry name" value="Nucleotidyltransferases domain 2"/>
    <property type="match status" value="1"/>
</dbReference>
<keyword evidence="2" id="KW-0238">DNA-binding</keyword>
<evidence type="ECO:0000259" key="1">
    <source>
        <dbReference type="PROSITE" id="PS50910"/>
    </source>
</evidence>
<keyword evidence="3" id="KW-1185">Reference proteome</keyword>
<comment type="caution">
    <text evidence="2">The sequence shown here is derived from an EMBL/GenBank/DDBJ whole genome shotgun (WGS) entry which is preliminary data.</text>
</comment>
<name>A0A031LX44_9CREN</name>
<dbReference type="SUPFAM" id="SSF81593">
    <property type="entry name" value="Nucleotidyltransferase substrate binding subunit/domain"/>
    <property type="match status" value="1"/>
</dbReference>
<dbReference type="EMBL" id="JFZT01000012">
    <property type="protein sequence ID" value="EZQ11708.1"/>
    <property type="molecule type" value="Genomic_DNA"/>
</dbReference>
<organism evidence="2 3">
    <name type="scientific">Candidatus Acidianus copahuensis</name>
    <dbReference type="NCBI Taxonomy" id="1160895"/>
    <lineage>
        <taxon>Archaea</taxon>
        <taxon>Thermoproteota</taxon>
        <taxon>Thermoprotei</taxon>
        <taxon>Sulfolobales</taxon>
        <taxon>Sulfolobaceae</taxon>
        <taxon>Acidianus</taxon>
    </lineage>
</organism>
<dbReference type="PROSITE" id="PS50910">
    <property type="entry name" value="HEPN"/>
    <property type="match status" value="1"/>
</dbReference>
<accession>A0A031LX44</accession>
<evidence type="ECO:0000313" key="2">
    <source>
        <dbReference type="EMBL" id="EZQ11708.1"/>
    </source>
</evidence>
<sequence length="141" mass="16586">MSWGLPEKLKRRALRLFEETMDDKDKGYYDISSFHCEQAVQLYVKAVLLELFGKEYEGHGIRSLLSYLSDLLEKNEYHEEAKRVRDFVRERRSSLVTLDDSYIEGRYEDVEFSEEDADEMIKLAKDTISMLEEVVRSVKSG</sequence>
<proteinExistence type="predicted"/>
<gene>
    <name evidence="2" type="ORF">CM19_00495</name>
</gene>
<dbReference type="InterPro" id="IPR007842">
    <property type="entry name" value="HEPN_dom"/>
</dbReference>
<dbReference type="RefSeq" id="WP_235185570.1">
    <property type="nucleotide sequence ID" value="NZ_JFZT01000012.1"/>
</dbReference>
<reference evidence="2 3" key="1">
    <citation type="submission" date="2014-03" db="EMBL/GenBank/DDBJ databases">
        <title>Draft genome sequence of the novel thermoacidophilic archaea Acidianus copahuensis ALE1 strain, isolated from Copahue volcanic area in Neuquen Argentina.</title>
        <authorList>
            <person name="Urbieta M.S."/>
            <person name="Rascovan N."/>
            <person name="Castro C."/>
            <person name="Revale S."/>
            <person name="Giaveno M.A."/>
            <person name="Vazquez M.P."/>
            <person name="Donati E.R."/>
        </authorList>
    </citation>
    <scope>NUCLEOTIDE SEQUENCE [LARGE SCALE GENOMIC DNA]</scope>
    <source>
        <strain evidence="2 3">ALE1</strain>
    </source>
</reference>
<dbReference type="SMART" id="SM00748">
    <property type="entry name" value="HEPN"/>
    <property type="match status" value="1"/>
</dbReference>
<dbReference type="Pfam" id="PF05168">
    <property type="entry name" value="HEPN"/>
    <property type="match status" value="1"/>
</dbReference>
<dbReference type="Proteomes" id="UP000024332">
    <property type="component" value="Unassembled WGS sequence"/>
</dbReference>
<dbReference type="GO" id="GO:0003677">
    <property type="term" value="F:DNA binding"/>
    <property type="evidence" value="ECO:0007669"/>
    <property type="project" value="UniProtKB-KW"/>
</dbReference>
<feature type="domain" description="HEPN" evidence="1">
    <location>
        <begin position="10"/>
        <end position="134"/>
    </location>
</feature>
<evidence type="ECO:0000313" key="3">
    <source>
        <dbReference type="Proteomes" id="UP000024332"/>
    </source>
</evidence>
<protein>
    <submittedName>
        <fullName evidence="2">DNA-binding protein</fullName>
    </submittedName>
</protein>